<name>A0A146K7H4_9EUKA</name>
<keyword evidence="1" id="KW-0472">Membrane</keyword>
<sequence>TNIITRTDLFETLNRLEARVHGLSKLIEARMSEQNEGGEQNDQFFSCGKFRCLTYYTNAIFRNNSLIFTFCYTVFAIGFLLVLQTFYMNFETLQAIVGIVTSITIILIILMCMVSVEQIIRLIHRTARLKTMASLYLSLVLLYAIVYTCYEIMDPGKFNGISTTYYQGLYRPLQMFIDFLYFSNVCQASVGFGDIAPITGYGRLTTFSQSLISVAF</sequence>
<feature type="transmembrane region" description="Helical" evidence="1">
    <location>
        <begin position="93"/>
        <end position="114"/>
    </location>
</feature>
<feature type="domain" description="Potassium channel" evidence="2">
    <location>
        <begin position="174"/>
        <end position="216"/>
    </location>
</feature>
<evidence type="ECO:0000259" key="2">
    <source>
        <dbReference type="Pfam" id="PF07885"/>
    </source>
</evidence>
<dbReference type="SUPFAM" id="SSF81324">
    <property type="entry name" value="Voltage-gated potassium channels"/>
    <property type="match status" value="1"/>
</dbReference>
<feature type="non-terminal residue" evidence="3">
    <location>
        <position position="1"/>
    </location>
</feature>
<dbReference type="Gene3D" id="1.10.287.70">
    <property type="match status" value="1"/>
</dbReference>
<gene>
    <name evidence="3" type="ORF">TPC1_16859</name>
</gene>
<dbReference type="InterPro" id="IPR013099">
    <property type="entry name" value="K_chnl_dom"/>
</dbReference>
<dbReference type="AlphaFoldDB" id="A0A146K7H4"/>
<feature type="transmembrane region" description="Helical" evidence="1">
    <location>
        <begin position="66"/>
        <end position="87"/>
    </location>
</feature>
<dbReference type="Pfam" id="PF07885">
    <property type="entry name" value="Ion_trans_2"/>
    <property type="match status" value="1"/>
</dbReference>
<dbReference type="EMBL" id="GDID01005095">
    <property type="protein sequence ID" value="JAP91511.1"/>
    <property type="molecule type" value="Transcribed_RNA"/>
</dbReference>
<evidence type="ECO:0000256" key="1">
    <source>
        <dbReference type="SAM" id="Phobius"/>
    </source>
</evidence>
<reference evidence="3" key="1">
    <citation type="submission" date="2015-07" db="EMBL/GenBank/DDBJ databases">
        <title>Adaptation to a free-living lifestyle via gene acquisitions in the diplomonad Trepomonas sp. PC1.</title>
        <authorList>
            <person name="Xu F."/>
            <person name="Jerlstrom-Hultqvist J."/>
            <person name="Kolisko M."/>
            <person name="Simpson A.G.B."/>
            <person name="Roger A.J."/>
            <person name="Svard S.G."/>
            <person name="Andersson J.O."/>
        </authorList>
    </citation>
    <scope>NUCLEOTIDE SEQUENCE</scope>
    <source>
        <strain evidence="3">PC1</strain>
    </source>
</reference>
<evidence type="ECO:0000313" key="3">
    <source>
        <dbReference type="EMBL" id="JAP91511.1"/>
    </source>
</evidence>
<feature type="transmembrane region" description="Helical" evidence="1">
    <location>
        <begin position="135"/>
        <end position="153"/>
    </location>
</feature>
<keyword evidence="1" id="KW-0812">Transmembrane</keyword>
<proteinExistence type="predicted"/>
<accession>A0A146K7H4</accession>
<keyword evidence="1" id="KW-1133">Transmembrane helix</keyword>
<feature type="non-terminal residue" evidence="3">
    <location>
        <position position="216"/>
    </location>
</feature>
<protein>
    <submittedName>
        <fullName evidence="3">Ion channel domain-containing protein</fullName>
    </submittedName>
</protein>
<organism evidence="3">
    <name type="scientific">Trepomonas sp. PC1</name>
    <dbReference type="NCBI Taxonomy" id="1076344"/>
    <lineage>
        <taxon>Eukaryota</taxon>
        <taxon>Metamonada</taxon>
        <taxon>Diplomonadida</taxon>
        <taxon>Hexamitidae</taxon>
        <taxon>Hexamitinae</taxon>
        <taxon>Trepomonas</taxon>
    </lineage>
</organism>